<feature type="compositionally biased region" description="Polar residues" evidence="3">
    <location>
        <begin position="106"/>
        <end position="117"/>
    </location>
</feature>
<evidence type="ECO:0000313" key="6">
    <source>
        <dbReference type="Proteomes" id="UP000006352"/>
    </source>
</evidence>
<dbReference type="GO" id="GO:0003677">
    <property type="term" value="F:DNA binding"/>
    <property type="evidence" value="ECO:0007669"/>
    <property type="project" value="InterPro"/>
</dbReference>
<dbReference type="GeneID" id="24098938"/>
<dbReference type="CDD" id="cd12148">
    <property type="entry name" value="fungal_TF_MHR"/>
    <property type="match status" value="1"/>
</dbReference>
<gene>
    <name evidence="5" type="ORF">FIBRA_06184</name>
</gene>
<name>J4HYQ3_9APHY</name>
<dbReference type="InterPro" id="IPR050613">
    <property type="entry name" value="Sec_Metabolite_Reg"/>
</dbReference>
<evidence type="ECO:0000259" key="4">
    <source>
        <dbReference type="SMART" id="SM00906"/>
    </source>
</evidence>
<dbReference type="AlphaFoldDB" id="J4HYQ3"/>
<feature type="domain" description="Xylanolytic transcriptional activator regulatory" evidence="4">
    <location>
        <begin position="367"/>
        <end position="440"/>
    </location>
</feature>
<evidence type="ECO:0000313" key="5">
    <source>
        <dbReference type="EMBL" id="CCM04027.1"/>
    </source>
</evidence>
<dbReference type="SMART" id="SM00906">
    <property type="entry name" value="Fungal_trans"/>
    <property type="match status" value="1"/>
</dbReference>
<dbReference type="Pfam" id="PF04082">
    <property type="entry name" value="Fungal_trans"/>
    <property type="match status" value="1"/>
</dbReference>
<dbReference type="GO" id="GO:0006351">
    <property type="term" value="P:DNA-templated transcription"/>
    <property type="evidence" value="ECO:0007669"/>
    <property type="project" value="InterPro"/>
</dbReference>
<evidence type="ECO:0000256" key="3">
    <source>
        <dbReference type="SAM" id="MobiDB-lite"/>
    </source>
</evidence>
<dbReference type="EMBL" id="HE797139">
    <property type="protein sequence ID" value="CCM04027.1"/>
    <property type="molecule type" value="Genomic_DNA"/>
</dbReference>
<dbReference type="InParanoid" id="J4HYQ3"/>
<proteinExistence type="predicted"/>
<dbReference type="OrthoDB" id="762982at2759"/>
<dbReference type="STRING" id="599839.J4HYQ3"/>
<reference evidence="5 6" key="1">
    <citation type="journal article" date="2012" name="Appl. Environ. Microbiol.">
        <title>Short-read sequencing for genomic analysis of the brown rot fungus Fibroporia radiculosa.</title>
        <authorList>
            <person name="Tang J.D."/>
            <person name="Perkins A.D."/>
            <person name="Sonstegard T.S."/>
            <person name="Schroeder S.G."/>
            <person name="Burgess S.C."/>
            <person name="Diehl S.V."/>
        </authorList>
    </citation>
    <scope>NUCLEOTIDE SEQUENCE [LARGE SCALE GENOMIC DNA]</scope>
    <source>
        <strain evidence="5 6">TFFH 294</strain>
    </source>
</reference>
<dbReference type="HOGENOM" id="CLU_011553_0_0_1"/>
<keyword evidence="2" id="KW-0539">Nucleus</keyword>
<evidence type="ECO:0000256" key="2">
    <source>
        <dbReference type="ARBA" id="ARBA00023242"/>
    </source>
</evidence>
<comment type="subcellular location">
    <subcellularLocation>
        <location evidence="1">Nucleus</location>
    </subcellularLocation>
</comment>
<feature type="region of interest" description="Disordered" evidence="3">
    <location>
        <begin position="201"/>
        <end position="227"/>
    </location>
</feature>
<feature type="compositionally biased region" description="Basic and acidic residues" evidence="3">
    <location>
        <begin position="150"/>
        <end position="164"/>
    </location>
</feature>
<dbReference type="InterPro" id="IPR007219">
    <property type="entry name" value="XnlR_reg_dom"/>
</dbReference>
<dbReference type="GO" id="GO:0008270">
    <property type="term" value="F:zinc ion binding"/>
    <property type="evidence" value="ECO:0007669"/>
    <property type="project" value="InterPro"/>
</dbReference>
<dbReference type="GO" id="GO:0005634">
    <property type="term" value="C:nucleus"/>
    <property type="evidence" value="ECO:0007669"/>
    <property type="project" value="UniProtKB-SubCell"/>
</dbReference>
<dbReference type="RefSeq" id="XP_012183310.1">
    <property type="nucleotide sequence ID" value="XM_012327920.1"/>
</dbReference>
<evidence type="ECO:0000256" key="1">
    <source>
        <dbReference type="ARBA" id="ARBA00004123"/>
    </source>
</evidence>
<dbReference type="PANTHER" id="PTHR31001">
    <property type="entry name" value="UNCHARACTERIZED TRANSCRIPTIONAL REGULATORY PROTEIN"/>
    <property type="match status" value="1"/>
</dbReference>
<protein>
    <recommendedName>
        <fullName evidence="4">Xylanolytic transcriptional activator regulatory domain-containing protein</fullName>
    </recommendedName>
</protein>
<organism evidence="5 6">
    <name type="scientific">Fibroporia radiculosa</name>
    <dbReference type="NCBI Taxonomy" id="599839"/>
    <lineage>
        <taxon>Eukaryota</taxon>
        <taxon>Fungi</taxon>
        <taxon>Dikarya</taxon>
        <taxon>Basidiomycota</taxon>
        <taxon>Agaricomycotina</taxon>
        <taxon>Agaricomycetes</taxon>
        <taxon>Polyporales</taxon>
        <taxon>Fibroporiaceae</taxon>
        <taxon>Fibroporia</taxon>
    </lineage>
</organism>
<keyword evidence="6" id="KW-1185">Reference proteome</keyword>
<feature type="region of interest" description="Disordered" evidence="3">
    <location>
        <begin position="103"/>
        <end position="124"/>
    </location>
</feature>
<dbReference type="Proteomes" id="UP000006352">
    <property type="component" value="Unassembled WGS sequence"/>
</dbReference>
<sequence length="875" mass="96612">MASKDIVVSTDLRLSIRRKQGRPHSPSPPTRAVEDSEGVVSEIRQPPPKRSRKAINCTTALCYQGQDNDPPQNDESRRSIDVFAEISRIRQSLTLLEAHMKDSAGSRPNFTRQTPTSLRAPLTGLLVSSSRPSIDSLIGHRASDSSDATLVDRKPPDSEPDTRPGKLGRRGSTGLYVGPTSPVSMLFSTSDDDVSMFIGETELGPDQADGTLDEDTNDPSSSEPSHSTVYDDDLIAFLPPVEVVDGLIAYYFKYCNWIYRHVDETALLAGWAHYKAGQGSDRLILGTVCVIICLAIYYLPPGHALLNGLPGPIDEHARRYHGVMRVALKRYREESESPARMYTLPFVELLLAETHLLAFCRDDPEEIWSLGGELVSIATAMGLHRDPANIDVGSSVAERRRWAWWHIILFERWQAFMFGRPLHIATHHFDTQLPTQCDSEVDESGRRYIASLAFFRLAYVLGEIMDDAVSFRSVSYSSIQEKDQLLTSWYDSLPPELCLEGFALVRELGSLDESARRAAVQSVVERSMYYHVRFAMHRPYIQVQESLEIAVSSASSLINLFSNACSAPEVHGHLIWGPFHVFAAAMFFSFQLVTNPDQPGSGLFREQVTRSIDLLERSRRLPLVESALALLLALKPLYSDQWATKSLEEREDEKEAVLKAVAQLAFPWQESSRAQDADTSVAQGILRSGVPVVGSGLDTPNPVTPGVERPSSSSIRWVPAQSFPQMGHYSHFSSSQPTPVLMAMADQVPVHGPGLGHVLFPPQSAAATQQSLRRTPVLMSRLQRLPGPLTQPIPYQSGMSAYTQQGVNMMQQSLSHPQHVQGSAIDGSAMYAPLDESTLWHGSVGLGLGEWAQLLSAMNQSEAPSRQLDPTDAPP</sequence>
<feature type="compositionally biased region" description="Polar residues" evidence="3">
    <location>
        <begin position="218"/>
        <end position="227"/>
    </location>
</feature>
<feature type="region of interest" description="Disordered" evidence="3">
    <location>
        <begin position="136"/>
        <end position="177"/>
    </location>
</feature>
<feature type="region of interest" description="Disordered" evidence="3">
    <location>
        <begin position="1"/>
        <end position="53"/>
    </location>
</feature>
<accession>J4HYQ3</accession>